<name>A0A9P7V6C4_9ASCO</name>
<evidence type="ECO:0000313" key="2">
    <source>
        <dbReference type="EMBL" id="KAG7192029.1"/>
    </source>
</evidence>
<proteinExistence type="predicted"/>
<keyword evidence="3" id="KW-1185">Reference proteome</keyword>
<dbReference type="EMBL" id="JAHMUF010000020">
    <property type="protein sequence ID" value="KAG7192029.1"/>
    <property type="molecule type" value="Genomic_DNA"/>
</dbReference>
<dbReference type="RefSeq" id="XP_043047580.1">
    <property type="nucleotide sequence ID" value="XM_043193154.1"/>
</dbReference>
<feature type="region of interest" description="Disordered" evidence="1">
    <location>
        <begin position="238"/>
        <end position="271"/>
    </location>
</feature>
<feature type="compositionally biased region" description="Low complexity" evidence="1">
    <location>
        <begin position="244"/>
        <end position="271"/>
    </location>
</feature>
<protein>
    <submittedName>
        <fullName evidence="2">Uncharacterized protein</fullName>
    </submittedName>
</protein>
<dbReference type="Proteomes" id="UP000790833">
    <property type="component" value="Unassembled WGS sequence"/>
</dbReference>
<evidence type="ECO:0000313" key="3">
    <source>
        <dbReference type="Proteomes" id="UP000790833"/>
    </source>
</evidence>
<feature type="region of interest" description="Disordered" evidence="1">
    <location>
        <begin position="395"/>
        <end position="444"/>
    </location>
</feature>
<comment type="caution">
    <text evidence="2">The sequence shown here is derived from an EMBL/GenBank/DDBJ whole genome shotgun (WGS) entry which is preliminary data.</text>
</comment>
<dbReference type="OrthoDB" id="4021409at2759"/>
<sequence>MVNLATVKGRRSFAHVQSDIPSLDHMVGLTTNGIVDVQSVPGTTNGSEAVIAVYIHKHLLHSPNSHVVVIDCLHPFAMNLVRQHSQFETDNWSDRIHWYHEIKFVQLEWLFGELLANPSARSDILVVVNSFHEACTLYRNLLVLRSKETLLQFQSSRNETLIRGLDRFKEEGAIPKVSLLPAGSELLKVSPASKFDSHLIHLLSNMSLVAYSKNLLVILHGTMDVGWRSFEPVETITQTMVSTQPRPSSTQSRVSTQPTPSSTQPVSSSSQQVFAGTPSARLTFVSSFLKTPAVNAYISKRLLFYKDWYHRTVHFTKRFQVDSSSHLQLDPQQLHSVYGVAVFNQNVSGSKHIGYVNFDFDSPFYRKFGSKSSVSESNWSFIDLNDYQCPMANPIWSDSDNDDHDDGTTTTAMRIPPSSPTLETTVERGDDSQLIGDSEEEELL</sequence>
<reference evidence="2" key="1">
    <citation type="submission" date="2021-03" db="EMBL/GenBank/DDBJ databases">
        <authorList>
            <person name="Palmer J.M."/>
        </authorList>
    </citation>
    <scope>NUCLEOTIDE SEQUENCE</scope>
    <source>
        <strain evidence="2">ARV_011</strain>
    </source>
</reference>
<organism evidence="2 3">
    <name type="scientific">Scheffersomyces spartinae</name>
    <dbReference type="NCBI Taxonomy" id="45513"/>
    <lineage>
        <taxon>Eukaryota</taxon>
        <taxon>Fungi</taxon>
        <taxon>Dikarya</taxon>
        <taxon>Ascomycota</taxon>
        <taxon>Saccharomycotina</taxon>
        <taxon>Pichiomycetes</taxon>
        <taxon>Debaryomycetaceae</taxon>
        <taxon>Scheffersomyces</taxon>
    </lineage>
</organism>
<dbReference type="AlphaFoldDB" id="A0A9P7V6C4"/>
<accession>A0A9P7V6C4</accession>
<gene>
    <name evidence="2" type="ORF">KQ657_002384</name>
</gene>
<dbReference type="GeneID" id="66115758"/>
<evidence type="ECO:0000256" key="1">
    <source>
        <dbReference type="SAM" id="MobiDB-lite"/>
    </source>
</evidence>